<dbReference type="RefSeq" id="WP_222607524.1">
    <property type="nucleotide sequence ID" value="NZ_CP081958.1"/>
</dbReference>
<dbReference type="KEGG" id="hmp:K6T50_00610"/>
<evidence type="ECO:0000256" key="1">
    <source>
        <dbReference type="ARBA" id="ARBA00004196"/>
    </source>
</evidence>
<dbReference type="InterPro" id="IPR051313">
    <property type="entry name" value="Bact_iron-sidero_bind"/>
</dbReference>
<keyword evidence="3" id="KW-0732">Signal</keyword>
<comment type="subcellular location">
    <subcellularLocation>
        <location evidence="1">Cell envelope</location>
    </subcellularLocation>
</comment>
<protein>
    <submittedName>
        <fullName evidence="6">ABC transporter substrate-binding protein</fullName>
    </submittedName>
</protein>
<dbReference type="InterPro" id="IPR006311">
    <property type="entry name" value="TAT_signal"/>
</dbReference>
<dbReference type="AlphaFoldDB" id="A0A8T8WD43"/>
<evidence type="ECO:0000259" key="5">
    <source>
        <dbReference type="Pfam" id="PF01497"/>
    </source>
</evidence>
<keyword evidence="7" id="KW-1185">Reference proteome</keyword>
<reference evidence="6 7" key="1">
    <citation type="journal article" date="2021" name="Int. J. Syst. Evol. Microbiol.">
        <title>Halobaculum halophilum sp. nov. and Halobaculum salinum sp. nov., isolated from salt lake and saline soil.</title>
        <authorList>
            <person name="Cui H.L."/>
            <person name="Shi X.W."/>
            <person name="Yin X.M."/>
            <person name="Yang X.Y."/>
            <person name="Hou J."/>
            <person name="Zhu L."/>
        </authorList>
    </citation>
    <scope>NUCLEOTIDE SEQUENCE [LARGE SCALE GENOMIC DNA]</scope>
    <source>
        <strain evidence="6 7">NBRC 109044</strain>
    </source>
</reference>
<gene>
    <name evidence="6" type="ORF">K6T50_00610</name>
</gene>
<evidence type="ECO:0000256" key="2">
    <source>
        <dbReference type="ARBA" id="ARBA00022448"/>
    </source>
</evidence>
<dbReference type="SUPFAM" id="SSF53807">
    <property type="entry name" value="Helical backbone' metal receptor"/>
    <property type="match status" value="1"/>
</dbReference>
<dbReference type="EMBL" id="CP081958">
    <property type="protein sequence ID" value="QZP37716.1"/>
    <property type="molecule type" value="Genomic_DNA"/>
</dbReference>
<dbReference type="PANTHER" id="PTHR30532:SF1">
    <property type="entry name" value="IRON(3+)-HYDROXAMATE-BINDING PROTEIN FHUD"/>
    <property type="match status" value="1"/>
</dbReference>
<dbReference type="GeneID" id="67176598"/>
<dbReference type="Pfam" id="PF01497">
    <property type="entry name" value="Peripla_BP_2"/>
    <property type="match status" value="1"/>
</dbReference>
<sequence length="436" mass="47654">MTDTSDTTDSTDRTVDSTGADTDESTRSGWPTRRDYVQLSGALAAAGLLAGCAGNGDGDAGATATVTEDAAAATPTANATESTTEAAAADGSYSVSMSPVGEVTFESPPETVFTRLTHHADMAFALGRGDGVTAMHAPDYYDSLWNQFVERLPGVSLDWSGLYSSWDPDKEVVYELDSDVHLADPAWMTQLESWDREDIDEIAENVGPWFGNSLSDRHQEPTGQWADGYEYYGLWEQFELVAEAFRERARYEELAAVRDDLLATIEVGLPPESERPRTVLFSSADLETIYAYTLDNPGFLTAHTRPLAPRDAFDGSVSSGDIVDYEQLLEADPEVILYLGGMLPTTDMAEVRSTLESHPVGGEITAIANGRVHPQGARYQGPILNLFQLEMSAKQLYPDAFGEWPTYENGPYPEIPEEERLFDRERVAAAIRGEVE</sequence>
<evidence type="ECO:0000256" key="3">
    <source>
        <dbReference type="ARBA" id="ARBA00022729"/>
    </source>
</evidence>
<name>A0A8T8WD43_9EURY</name>
<dbReference type="PROSITE" id="PS51318">
    <property type="entry name" value="TAT"/>
    <property type="match status" value="1"/>
</dbReference>
<dbReference type="Gene3D" id="3.40.50.1980">
    <property type="entry name" value="Nitrogenase molybdenum iron protein domain"/>
    <property type="match status" value="2"/>
</dbReference>
<dbReference type="Proteomes" id="UP000826254">
    <property type="component" value="Chromosome"/>
</dbReference>
<organism evidence="6 7">
    <name type="scientific">Halobaculum magnesiiphilum</name>
    <dbReference type="NCBI Taxonomy" id="1017351"/>
    <lineage>
        <taxon>Archaea</taxon>
        <taxon>Methanobacteriati</taxon>
        <taxon>Methanobacteriota</taxon>
        <taxon>Stenosarchaea group</taxon>
        <taxon>Halobacteria</taxon>
        <taxon>Halobacteriales</taxon>
        <taxon>Haloferacaceae</taxon>
        <taxon>Halobaculum</taxon>
    </lineage>
</organism>
<proteinExistence type="predicted"/>
<feature type="region of interest" description="Disordered" evidence="4">
    <location>
        <begin position="1"/>
        <end position="33"/>
    </location>
</feature>
<accession>A0A8T8WD43</accession>
<evidence type="ECO:0000256" key="4">
    <source>
        <dbReference type="SAM" id="MobiDB-lite"/>
    </source>
</evidence>
<keyword evidence="2" id="KW-0813">Transport</keyword>
<dbReference type="PANTHER" id="PTHR30532">
    <property type="entry name" value="IRON III DICITRATE-BINDING PERIPLASMIC PROTEIN"/>
    <property type="match status" value="1"/>
</dbReference>
<evidence type="ECO:0000313" key="6">
    <source>
        <dbReference type="EMBL" id="QZP37716.1"/>
    </source>
</evidence>
<dbReference type="InterPro" id="IPR002491">
    <property type="entry name" value="ABC_transptr_periplasmic_BD"/>
</dbReference>
<evidence type="ECO:0000313" key="7">
    <source>
        <dbReference type="Proteomes" id="UP000826254"/>
    </source>
</evidence>
<feature type="domain" description="Fe/B12 periplasmic-binding" evidence="5">
    <location>
        <begin position="219"/>
        <end position="372"/>
    </location>
</feature>